<proteinExistence type="predicted"/>
<evidence type="ECO:0000313" key="3">
    <source>
        <dbReference type="Proteomes" id="UP000540423"/>
    </source>
</evidence>
<feature type="region of interest" description="Disordered" evidence="1">
    <location>
        <begin position="50"/>
        <end position="72"/>
    </location>
</feature>
<accession>A0A7X0HL09</accession>
<reference evidence="2 3" key="1">
    <citation type="submission" date="2020-08" db="EMBL/GenBank/DDBJ databases">
        <title>Genomic Encyclopedia of Type Strains, Phase IV (KMG-IV): sequencing the most valuable type-strain genomes for metagenomic binning, comparative biology and taxonomic classification.</title>
        <authorList>
            <person name="Goeker M."/>
        </authorList>
    </citation>
    <scope>NUCLEOTIDE SEQUENCE [LARGE SCALE GENOMIC DNA]</scope>
    <source>
        <strain evidence="2 3">DSM 40141</strain>
    </source>
</reference>
<comment type="caution">
    <text evidence="2">The sequence shown here is derived from an EMBL/GenBank/DDBJ whole genome shotgun (WGS) entry which is preliminary data.</text>
</comment>
<name>A0A7X0HL09_9ACTN</name>
<gene>
    <name evidence="2" type="ORF">HNQ79_006149</name>
</gene>
<evidence type="ECO:0000313" key="2">
    <source>
        <dbReference type="EMBL" id="MBB6439637.1"/>
    </source>
</evidence>
<dbReference type="EMBL" id="JACHEM010000025">
    <property type="protein sequence ID" value="MBB6439637.1"/>
    <property type="molecule type" value="Genomic_DNA"/>
</dbReference>
<protein>
    <submittedName>
        <fullName evidence="2">Uncharacterized Zn finger protein (UPF0148 family)</fullName>
    </submittedName>
</protein>
<organism evidence="2 3">
    <name type="scientific">Streptomyces candidus</name>
    <dbReference type="NCBI Taxonomy" id="67283"/>
    <lineage>
        <taxon>Bacteria</taxon>
        <taxon>Bacillati</taxon>
        <taxon>Actinomycetota</taxon>
        <taxon>Actinomycetes</taxon>
        <taxon>Kitasatosporales</taxon>
        <taxon>Streptomycetaceae</taxon>
        <taxon>Streptomyces</taxon>
    </lineage>
</organism>
<dbReference type="Proteomes" id="UP000540423">
    <property type="component" value="Unassembled WGS sequence"/>
</dbReference>
<evidence type="ECO:0000256" key="1">
    <source>
        <dbReference type="SAM" id="MobiDB-lite"/>
    </source>
</evidence>
<dbReference type="AlphaFoldDB" id="A0A7X0HL09"/>
<sequence>MDNGIPRPETAVITRTDCPCCGARVEGLDGRYACALCGWVNHWTQGHHELHHAEENTEQRPAPPLTSSGGAP</sequence>
<keyword evidence="3" id="KW-1185">Reference proteome</keyword>
<dbReference type="RefSeq" id="WP_185036165.1">
    <property type="nucleotide sequence ID" value="NZ_BNBN01000020.1"/>
</dbReference>